<dbReference type="RefSeq" id="WP_146429016.1">
    <property type="nucleotide sequence ID" value="NZ_SJPF01000001.1"/>
</dbReference>
<proteinExistence type="predicted"/>
<feature type="signal peptide" evidence="1">
    <location>
        <begin position="1"/>
        <end position="22"/>
    </location>
</feature>
<protein>
    <recommendedName>
        <fullName evidence="4">Rhamnogalacturonan lyase domain-containing protein</fullName>
    </recommendedName>
</protein>
<accession>A0A5C5VJL3</accession>
<gene>
    <name evidence="2" type="ORF">Enr8_04820</name>
</gene>
<dbReference type="OrthoDB" id="9772097at2"/>
<evidence type="ECO:0000313" key="2">
    <source>
        <dbReference type="EMBL" id="TWT38788.1"/>
    </source>
</evidence>
<feature type="chain" id="PRO_5022761121" description="Rhamnogalacturonan lyase domain-containing protein" evidence="1">
    <location>
        <begin position="23"/>
        <end position="257"/>
    </location>
</feature>
<evidence type="ECO:0000313" key="3">
    <source>
        <dbReference type="Proteomes" id="UP000318878"/>
    </source>
</evidence>
<dbReference type="SUPFAM" id="SSF49503">
    <property type="entry name" value="Cupredoxins"/>
    <property type="match status" value="1"/>
</dbReference>
<dbReference type="AlphaFoldDB" id="A0A5C5VJL3"/>
<keyword evidence="1" id="KW-0732">Signal</keyword>
<sequence length="257" mass="28459" precursor="true">MPIRKLLLTLSLVVIASTPAQAQWGSLTGKFIVEGKAPPPERLEVTKDKAVCGKNPIFSEKLVVGPKGELRDVAVWITPARRKSAPDPHPDYLKLATQPINVDNLACVYKPHMEVVWKKRPVHFRNLDPIAHNFSVTGFNTTFNVVVPPNGAHVETFKEEEKAPVPAACTIHPWMKSLILVRDSPYAAASGEDGTFTIENLPASKWDFSFWHESTGYLEDLKIGDEETDRKGQCEIKIEDGKTTDLGVIVIQAADLK</sequence>
<dbReference type="InterPro" id="IPR008969">
    <property type="entry name" value="CarboxyPept-like_regulatory"/>
</dbReference>
<dbReference type="EMBL" id="SJPF01000001">
    <property type="protein sequence ID" value="TWT38788.1"/>
    <property type="molecule type" value="Genomic_DNA"/>
</dbReference>
<comment type="caution">
    <text evidence="2">The sequence shown here is derived from an EMBL/GenBank/DDBJ whole genome shotgun (WGS) entry which is preliminary data.</text>
</comment>
<evidence type="ECO:0000256" key="1">
    <source>
        <dbReference type="SAM" id="SignalP"/>
    </source>
</evidence>
<dbReference type="Proteomes" id="UP000318878">
    <property type="component" value="Unassembled WGS sequence"/>
</dbReference>
<evidence type="ECO:0008006" key="4">
    <source>
        <dbReference type="Google" id="ProtNLM"/>
    </source>
</evidence>
<name>A0A5C5VJL3_9BACT</name>
<reference evidence="2 3" key="1">
    <citation type="submission" date="2019-02" db="EMBL/GenBank/DDBJ databases">
        <title>Deep-cultivation of Planctomycetes and their phenomic and genomic characterization uncovers novel biology.</title>
        <authorList>
            <person name="Wiegand S."/>
            <person name="Jogler M."/>
            <person name="Boedeker C."/>
            <person name="Pinto D."/>
            <person name="Vollmers J."/>
            <person name="Rivas-Marin E."/>
            <person name="Kohn T."/>
            <person name="Peeters S.H."/>
            <person name="Heuer A."/>
            <person name="Rast P."/>
            <person name="Oberbeckmann S."/>
            <person name="Bunk B."/>
            <person name="Jeske O."/>
            <person name="Meyerdierks A."/>
            <person name="Storesund J.E."/>
            <person name="Kallscheuer N."/>
            <person name="Luecker S."/>
            <person name="Lage O.M."/>
            <person name="Pohl T."/>
            <person name="Merkel B.J."/>
            <person name="Hornburger P."/>
            <person name="Mueller R.-W."/>
            <person name="Bruemmer F."/>
            <person name="Labrenz M."/>
            <person name="Spormann A.M."/>
            <person name="Op Den Camp H."/>
            <person name="Overmann J."/>
            <person name="Amann R."/>
            <person name="Jetten M.S.M."/>
            <person name="Mascher T."/>
            <person name="Medema M.H."/>
            <person name="Devos D.P."/>
            <person name="Kaster A.-K."/>
            <person name="Ovreas L."/>
            <person name="Rohde M."/>
            <person name="Galperin M.Y."/>
            <person name="Jogler C."/>
        </authorList>
    </citation>
    <scope>NUCLEOTIDE SEQUENCE [LARGE SCALE GENOMIC DNA]</scope>
    <source>
        <strain evidence="2 3">Enr8</strain>
    </source>
</reference>
<dbReference type="SUPFAM" id="SSF49464">
    <property type="entry name" value="Carboxypeptidase regulatory domain-like"/>
    <property type="match status" value="1"/>
</dbReference>
<dbReference type="InterPro" id="IPR008972">
    <property type="entry name" value="Cupredoxin"/>
</dbReference>
<keyword evidence="3" id="KW-1185">Reference proteome</keyword>
<organism evidence="2 3">
    <name type="scientific">Blastopirellula retiformator</name>
    <dbReference type="NCBI Taxonomy" id="2527970"/>
    <lineage>
        <taxon>Bacteria</taxon>
        <taxon>Pseudomonadati</taxon>
        <taxon>Planctomycetota</taxon>
        <taxon>Planctomycetia</taxon>
        <taxon>Pirellulales</taxon>
        <taxon>Pirellulaceae</taxon>
        <taxon>Blastopirellula</taxon>
    </lineage>
</organism>